<evidence type="ECO:0000313" key="4">
    <source>
        <dbReference type="Proteomes" id="UP000028582"/>
    </source>
</evidence>
<reference evidence="3 4" key="1">
    <citation type="submission" date="2013-11" db="EMBL/GenBank/DDBJ databases">
        <title>The Genome Sequence of Phytophthora parasitica P1976.</title>
        <authorList>
            <consortium name="The Broad Institute Genomics Platform"/>
            <person name="Russ C."/>
            <person name="Tyler B."/>
            <person name="Panabieres F."/>
            <person name="Shan W."/>
            <person name="Tripathy S."/>
            <person name="Grunwald N."/>
            <person name="Machado M."/>
            <person name="Johnson C.S."/>
            <person name="Walker B."/>
            <person name="Young S."/>
            <person name="Zeng Q."/>
            <person name="Gargeya S."/>
            <person name="Fitzgerald M."/>
            <person name="Haas B."/>
            <person name="Abouelleil A."/>
            <person name="Allen A.W."/>
            <person name="Alvarado L."/>
            <person name="Arachchi H.M."/>
            <person name="Berlin A.M."/>
            <person name="Chapman S.B."/>
            <person name="Gainer-Dewar J."/>
            <person name="Goldberg J."/>
            <person name="Griggs A."/>
            <person name="Gujja S."/>
            <person name="Hansen M."/>
            <person name="Howarth C."/>
            <person name="Imamovic A."/>
            <person name="Ireland A."/>
            <person name="Larimer J."/>
            <person name="McCowan C."/>
            <person name="Murphy C."/>
            <person name="Pearson M."/>
            <person name="Poon T.W."/>
            <person name="Priest M."/>
            <person name="Roberts A."/>
            <person name="Saif S."/>
            <person name="Shea T."/>
            <person name="Sisk P."/>
            <person name="Sykes S."/>
            <person name="Wortman J."/>
            <person name="Nusbaum C."/>
            <person name="Birren B."/>
        </authorList>
    </citation>
    <scope>NUCLEOTIDE SEQUENCE [LARGE SCALE GENOMIC DNA]</scope>
    <source>
        <strain evidence="3 4">P1976</strain>
    </source>
</reference>
<feature type="domain" description="CCHC-type" evidence="2">
    <location>
        <begin position="276"/>
        <end position="291"/>
    </location>
</feature>
<evidence type="ECO:0000256" key="1">
    <source>
        <dbReference type="PROSITE-ProRule" id="PRU00047"/>
    </source>
</evidence>
<dbReference type="AlphaFoldDB" id="A0A081AK97"/>
<proteinExistence type="predicted"/>
<protein>
    <recommendedName>
        <fullName evidence="2">CCHC-type domain-containing protein</fullName>
    </recommendedName>
</protein>
<keyword evidence="1" id="KW-0862">Zinc</keyword>
<organism evidence="3 4">
    <name type="scientific">Phytophthora nicotianae P1976</name>
    <dbReference type="NCBI Taxonomy" id="1317066"/>
    <lineage>
        <taxon>Eukaryota</taxon>
        <taxon>Sar</taxon>
        <taxon>Stramenopiles</taxon>
        <taxon>Oomycota</taxon>
        <taxon>Peronosporomycetes</taxon>
        <taxon>Peronosporales</taxon>
        <taxon>Peronosporaceae</taxon>
        <taxon>Phytophthora</taxon>
    </lineage>
</organism>
<dbReference type="EMBL" id="ANJA01001117">
    <property type="protein sequence ID" value="ETO79308.1"/>
    <property type="molecule type" value="Genomic_DNA"/>
</dbReference>
<dbReference type="PANTHER" id="PTHR15503">
    <property type="entry name" value="LDOC1 RELATED"/>
    <property type="match status" value="1"/>
</dbReference>
<dbReference type="InterPro" id="IPR021109">
    <property type="entry name" value="Peptidase_aspartic_dom_sf"/>
</dbReference>
<dbReference type="CDD" id="cd00303">
    <property type="entry name" value="retropepsin_like"/>
    <property type="match status" value="1"/>
</dbReference>
<comment type="caution">
    <text evidence="3">The sequence shown here is derived from an EMBL/GenBank/DDBJ whole genome shotgun (WGS) entry which is preliminary data.</text>
</comment>
<dbReference type="GO" id="GO:0008270">
    <property type="term" value="F:zinc ion binding"/>
    <property type="evidence" value="ECO:0007669"/>
    <property type="project" value="UniProtKB-KW"/>
</dbReference>
<dbReference type="PROSITE" id="PS50158">
    <property type="entry name" value="ZF_CCHC"/>
    <property type="match status" value="1"/>
</dbReference>
<dbReference type="Gene3D" id="2.40.70.10">
    <property type="entry name" value="Acid Proteases"/>
    <property type="match status" value="1"/>
</dbReference>
<dbReference type="InterPro" id="IPR001878">
    <property type="entry name" value="Znf_CCHC"/>
</dbReference>
<name>A0A081AK97_PHYNI</name>
<keyword evidence="1" id="KW-0863">Zinc-finger</keyword>
<sequence>MNDTSMNDASKMITTSLEHTSFPHLSSIEWEALHRLAAASGETVTQALLTADSEDQQHWPLMNSQNYVCDCRLPRRPRTKLTSFDVFTYNGEGDRCLHLNRWFCEVDIAVEARQLSTEVARIRFLLSKPGGKAKEWALGKHVADPACLPTMTSMKNDLRLAFEPTQDETAQRSAFLSLKQGRLSMLEYIQRARHLVSCITTNPVDMATQKTPSTLEEAFAIDLREDYSSPASQAFDVLRPLVPEPGPEPMEVEAIQHYSGRPAPARPSMRTPRLLRCFRCKKPGHRAAVCRAPTPVVANVTAHDEPPPPGATRLSLAVEGAQRPFRALLDSCATNNFVRDDSLSVLPADTTIREGPGDMVVKYADGKPQQLPRRSVSLASEFDGLQGSDDFLVIELGDSFDCIFGIPWLARHQPHIDWLRRTFRPRDIDVNAVLASLSGAPNHCPHVAVMGPASMTTIDSEVCDGPSCAVRECAVLSQ</sequence>
<evidence type="ECO:0000313" key="3">
    <source>
        <dbReference type="EMBL" id="ETO79308.1"/>
    </source>
</evidence>
<dbReference type="InterPro" id="IPR032567">
    <property type="entry name" value="RTL1-rel"/>
</dbReference>
<dbReference type="SMART" id="SM00343">
    <property type="entry name" value="ZnF_C2HC"/>
    <property type="match status" value="1"/>
</dbReference>
<evidence type="ECO:0000259" key="2">
    <source>
        <dbReference type="PROSITE" id="PS50158"/>
    </source>
</evidence>
<accession>A0A081AK97</accession>
<dbReference type="GO" id="GO:0003676">
    <property type="term" value="F:nucleic acid binding"/>
    <property type="evidence" value="ECO:0007669"/>
    <property type="project" value="InterPro"/>
</dbReference>
<gene>
    <name evidence="3" type="ORF">F444_05959</name>
</gene>
<keyword evidence="1" id="KW-0479">Metal-binding</keyword>
<dbReference type="PANTHER" id="PTHR15503:SF22">
    <property type="entry name" value="TRANSPOSON TY3-I GAG POLYPROTEIN"/>
    <property type="match status" value="1"/>
</dbReference>
<dbReference type="OrthoDB" id="122616at2759"/>
<dbReference type="Proteomes" id="UP000028582">
    <property type="component" value="Unassembled WGS sequence"/>
</dbReference>